<reference evidence="1" key="1">
    <citation type="submission" date="2015-10" db="EMBL/GenBank/DDBJ databases">
        <authorList>
            <person name="Gilbert D.G."/>
        </authorList>
    </citation>
    <scope>NUCLEOTIDE SEQUENCE</scope>
</reference>
<name>A0A160TPE5_9ZZZZ</name>
<evidence type="ECO:0000313" key="1">
    <source>
        <dbReference type="EMBL" id="CUS45814.1"/>
    </source>
</evidence>
<dbReference type="EMBL" id="CZQE01000304">
    <property type="protein sequence ID" value="CUS45814.1"/>
    <property type="molecule type" value="Genomic_DNA"/>
</dbReference>
<sequence length="48" mass="5224">MAATLAITIKAPVNRVRIAFVLAPGWREADMGETGVKFRERSGPVALR</sequence>
<accession>A0A160TPE5</accession>
<protein>
    <submittedName>
        <fullName evidence="1">Uncharacterized protein</fullName>
    </submittedName>
</protein>
<gene>
    <name evidence="1" type="ORF">MGWOODY_Smn2011</name>
</gene>
<organism evidence="1">
    <name type="scientific">hydrothermal vent metagenome</name>
    <dbReference type="NCBI Taxonomy" id="652676"/>
    <lineage>
        <taxon>unclassified sequences</taxon>
        <taxon>metagenomes</taxon>
        <taxon>ecological metagenomes</taxon>
    </lineage>
</organism>
<proteinExistence type="predicted"/>
<dbReference type="AlphaFoldDB" id="A0A160TPE5"/>